<keyword evidence="6 10" id="KW-0067">ATP-binding</keyword>
<dbReference type="NCBIfam" id="TIGR00211">
    <property type="entry name" value="glyS"/>
    <property type="match status" value="1"/>
</dbReference>
<accession>A0ABY7JLG5</accession>
<keyword evidence="5 10" id="KW-0547">Nucleotide-binding</keyword>
<evidence type="ECO:0000313" key="13">
    <source>
        <dbReference type="Proteomes" id="UP001164187"/>
    </source>
</evidence>
<comment type="subcellular location">
    <subcellularLocation>
        <location evidence="1 10">Cytoplasm</location>
    </subcellularLocation>
</comment>
<comment type="catalytic activity">
    <reaction evidence="9 10">
        <text>tRNA(Gly) + glycine + ATP = glycyl-tRNA(Gly) + AMP + diphosphate</text>
        <dbReference type="Rhea" id="RHEA:16013"/>
        <dbReference type="Rhea" id="RHEA-COMP:9664"/>
        <dbReference type="Rhea" id="RHEA-COMP:9683"/>
        <dbReference type="ChEBI" id="CHEBI:30616"/>
        <dbReference type="ChEBI" id="CHEBI:33019"/>
        <dbReference type="ChEBI" id="CHEBI:57305"/>
        <dbReference type="ChEBI" id="CHEBI:78442"/>
        <dbReference type="ChEBI" id="CHEBI:78522"/>
        <dbReference type="ChEBI" id="CHEBI:456215"/>
        <dbReference type="EC" id="6.1.1.14"/>
    </reaction>
</comment>
<dbReference type="PANTHER" id="PTHR30075">
    <property type="entry name" value="GLYCYL-TRNA SYNTHETASE"/>
    <property type="match status" value="1"/>
</dbReference>
<evidence type="ECO:0000259" key="11">
    <source>
        <dbReference type="Pfam" id="PF05746"/>
    </source>
</evidence>
<protein>
    <recommendedName>
        <fullName evidence="10">Glycine--tRNA ligase beta subunit</fullName>
        <ecNumber evidence="10">6.1.1.14</ecNumber>
    </recommendedName>
    <alternativeName>
        <fullName evidence="10">Glycyl-tRNA synthetase beta subunit</fullName>
        <shortName evidence="10">GlyRS</shortName>
    </alternativeName>
</protein>
<dbReference type="Proteomes" id="UP001164187">
    <property type="component" value="Chromosome"/>
</dbReference>
<dbReference type="EMBL" id="CP114052">
    <property type="protein sequence ID" value="WAW14172.1"/>
    <property type="molecule type" value="Genomic_DNA"/>
</dbReference>
<evidence type="ECO:0000313" key="12">
    <source>
        <dbReference type="EMBL" id="WAW14172.1"/>
    </source>
</evidence>
<evidence type="ECO:0000256" key="2">
    <source>
        <dbReference type="ARBA" id="ARBA00008226"/>
    </source>
</evidence>
<comment type="similarity">
    <text evidence="2 10">Belongs to the class-II aminoacyl-tRNA synthetase family.</text>
</comment>
<evidence type="ECO:0000256" key="7">
    <source>
        <dbReference type="ARBA" id="ARBA00022917"/>
    </source>
</evidence>
<evidence type="ECO:0000256" key="4">
    <source>
        <dbReference type="ARBA" id="ARBA00022598"/>
    </source>
</evidence>
<evidence type="ECO:0000256" key="1">
    <source>
        <dbReference type="ARBA" id="ARBA00004496"/>
    </source>
</evidence>
<evidence type="ECO:0000256" key="5">
    <source>
        <dbReference type="ARBA" id="ARBA00022741"/>
    </source>
</evidence>
<evidence type="ECO:0000256" key="10">
    <source>
        <dbReference type="HAMAP-Rule" id="MF_00255"/>
    </source>
</evidence>
<evidence type="ECO:0000256" key="8">
    <source>
        <dbReference type="ARBA" id="ARBA00023146"/>
    </source>
</evidence>
<gene>
    <name evidence="10 12" type="primary">glyS</name>
    <name evidence="12" type="ORF">O0R46_06065</name>
</gene>
<dbReference type="InterPro" id="IPR006194">
    <property type="entry name" value="Gly-tRNA-synth_heterodimer"/>
</dbReference>
<dbReference type="HAMAP" id="MF_00255">
    <property type="entry name" value="Gly_tRNA_synth_beta"/>
    <property type="match status" value="1"/>
</dbReference>
<keyword evidence="8 10" id="KW-0030">Aminoacyl-tRNA synthetase</keyword>
<dbReference type="Pfam" id="PF05746">
    <property type="entry name" value="DALR_1"/>
    <property type="match status" value="1"/>
</dbReference>
<proteinExistence type="inferred from homology"/>
<keyword evidence="3 10" id="KW-0963">Cytoplasm</keyword>
<comment type="subunit">
    <text evidence="10">Tetramer of two alpha and two beta subunits.</text>
</comment>
<reference evidence="12" key="1">
    <citation type="submission" date="2022-12" db="EMBL/GenBank/DDBJ databases">
        <title>Peptostreptococcus.</title>
        <authorList>
            <person name="Lee S.H."/>
        </authorList>
    </citation>
    <scope>NUCLEOTIDE SEQUENCE</scope>
    <source>
        <strain evidence="12">CBA3647</strain>
    </source>
</reference>
<evidence type="ECO:0000256" key="3">
    <source>
        <dbReference type="ARBA" id="ARBA00022490"/>
    </source>
</evidence>
<evidence type="ECO:0000256" key="9">
    <source>
        <dbReference type="ARBA" id="ARBA00047937"/>
    </source>
</evidence>
<dbReference type="PROSITE" id="PS50861">
    <property type="entry name" value="AA_TRNA_LIGASE_II_GLYAB"/>
    <property type="match status" value="1"/>
</dbReference>
<feature type="domain" description="DALR anticodon binding" evidence="11">
    <location>
        <begin position="580"/>
        <end position="674"/>
    </location>
</feature>
<keyword evidence="7 10" id="KW-0648">Protein biosynthesis</keyword>
<evidence type="ECO:0000256" key="6">
    <source>
        <dbReference type="ARBA" id="ARBA00022840"/>
    </source>
</evidence>
<dbReference type="RefSeq" id="WP_269310834.1">
    <property type="nucleotide sequence ID" value="NZ_CP114052.1"/>
</dbReference>
<organism evidence="12 13">
    <name type="scientific">Peptostreptococcus equinus</name>
    <dbReference type="NCBI Taxonomy" id="3003601"/>
    <lineage>
        <taxon>Bacteria</taxon>
        <taxon>Bacillati</taxon>
        <taxon>Bacillota</taxon>
        <taxon>Clostridia</taxon>
        <taxon>Peptostreptococcales</taxon>
        <taxon>Peptostreptococcaceae</taxon>
        <taxon>Peptostreptococcus</taxon>
    </lineage>
</organism>
<dbReference type="Pfam" id="PF02092">
    <property type="entry name" value="tRNA_synt_2f"/>
    <property type="match status" value="1"/>
</dbReference>
<dbReference type="EC" id="6.1.1.14" evidence="10"/>
<sequence length="687" mass="79318">MNNYLLYEIGVEEMPSRFVESTLEQLKTNLSNSLKDNRINFDSIKTYATPRRLVLLVEGLADKQLDFEEEAKGPARKIAVDGYGNLTKAALGFMRGKGLSEDDIYFKEIGGNEYLFATIKESGKDTDEILLEELQTIIKSVVFPKSMRWGGKNMRFVRPIRWLLALHNDNILPVNLEGIIASNKTVGHRFLGKKSIEVSSVEDYLSKLEENFVILDQNKRKELIHHQIDEVAQSIGGTIELDEELLDEVTYIVEYPTAFYGEFDKEYISLPKEVVKTPMQAHQRYFPVVDANRKLLPNFVAVRNGNDYMIENVKKGNEKVLEARLADALFFFNEDRKHNLEYYREKLSTVVFQEKLGTLLDKSNRIYKIANEYQTDLNIDKEKLVEAAYLSKADLVTNMVFEFDELQGYMGKEYAKLEGKDTLVAQAIYEHYMPRFSGDQIPTSLEASLLSIYDKMDTIAGFFAIGIKPTGSADPFALRRQSLGILTILLEKNIEFDIANLANIALDQFDMVEFDKEKVVEEIVDFFNERTKYIFKDMGIRYDVVDAVLASDEKNIYDLYERAESINKWIDRESLTDMLVAFNRVATLAEKAETKNIDENLFSEQAERDLYENFQIVDKNINQYMQAKEYTKSLDEFASLKPYIDTFFDSVMVMDEDMLVRNNRLALLNKIYESMLQICDLSKIVYK</sequence>
<dbReference type="InterPro" id="IPR015944">
    <property type="entry name" value="Gly-tRNA-synth_bsu"/>
</dbReference>
<dbReference type="SUPFAM" id="SSF109604">
    <property type="entry name" value="HD-domain/PDEase-like"/>
    <property type="match status" value="1"/>
</dbReference>
<name>A0ABY7JLG5_9FIRM</name>
<keyword evidence="4 10" id="KW-0436">Ligase</keyword>
<dbReference type="PANTHER" id="PTHR30075:SF2">
    <property type="entry name" value="GLYCINE--TRNA LIGASE, CHLOROPLASTIC_MITOCHONDRIAL 2"/>
    <property type="match status" value="1"/>
</dbReference>
<dbReference type="InterPro" id="IPR008909">
    <property type="entry name" value="DALR_anticod-bd"/>
</dbReference>
<keyword evidence="13" id="KW-1185">Reference proteome</keyword>
<dbReference type="PRINTS" id="PR01045">
    <property type="entry name" value="TRNASYNTHGB"/>
</dbReference>
<dbReference type="GO" id="GO:0004820">
    <property type="term" value="F:glycine-tRNA ligase activity"/>
    <property type="evidence" value="ECO:0007669"/>
    <property type="project" value="UniProtKB-EC"/>
</dbReference>